<protein>
    <submittedName>
        <fullName evidence="1">Uncharacterized protein</fullName>
    </submittedName>
</protein>
<dbReference type="AlphaFoldDB" id="A0A401TA01"/>
<dbReference type="STRING" id="137246.A0A401TA01"/>
<dbReference type="Proteomes" id="UP000287033">
    <property type="component" value="Unassembled WGS sequence"/>
</dbReference>
<evidence type="ECO:0000313" key="2">
    <source>
        <dbReference type="Proteomes" id="UP000287033"/>
    </source>
</evidence>
<dbReference type="EMBL" id="BEZZ01011212">
    <property type="protein sequence ID" value="GCC39454.1"/>
    <property type="molecule type" value="Genomic_DNA"/>
</dbReference>
<sequence>MLVRSQGLSESASGDIITGGDFLSQSSLQRKDGRGGTGQIRSDICLEGWRGFEISRRLIGGGTVRNVIVWGAPSGTQLPDIEHASVTCDSRPAGLHQALRGADRLAFQQQRETAVWTGCTMSVASAICDHLRALWSGTPE</sequence>
<reference evidence="1 2" key="1">
    <citation type="journal article" date="2018" name="Nat. Ecol. Evol.">
        <title>Shark genomes provide insights into elasmobranch evolution and the origin of vertebrates.</title>
        <authorList>
            <person name="Hara Y"/>
            <person name="Yamaguchi K"/>
            <person name="Onimaru K"/>
            <person name="Kadota M"/>
            <person name="Koyanagi M"/>
            <person name="Keeley SD"/>
            <person name="Tatsumi K"/>
            <person name="Tanaka K"/>
            <person name="Motone F"/>
            <person name="Kageyama Y"/>
            <person name="Nozu R"/>
            <person name="Adachi N"/>
            <person name="Nishimura O"/>
            <person name="Nakagawa R"/>
            <person name="Tanegashima C"/>
            <person name="Kiyatake I"/>
            <person name="Matsumoto R"/>
            <person name="Murakumo K"/>
            <person name="Nishida K"/>
            <person name="Terakita A"/>
            <person name="Kuratani S"/>
            <person name="Sato K"/>
            <person name="Hyodo S Kuraku.S."/>
        </authorList>
    </citation>
    <scope>NUCLEOTIDE SEQUENCE [LARGE SCALE GENOMIC DNA]</scope>
</reference>
<gene>
    <name evidence="1" type="ORF">chiPu_0022788</name>
</gene>
<organism evidence="1 2">
    <name type="scientific">Chiloscyllium punctatum</name>
    <name type="common">Brownbanded bambooshark</name>
    <name type="synonym">Hemiscyllium punctatum</name>
    <dbReference type="NCBI Taxonomy" id="137246"/>
    <lineage>
        <taxon>Eukaryota</taxon>
        <taxon>Metazoa</taxon>
        <taxon>Chordata</taxon>
        <taxon>Craniata</taxon>
        <taxon>Vertebrata</taxon>
        <taxon>Chondrichthyes</taxon>
        <taxon>Elasmobranchii</taxon>
        <taxon>Galeomorphii</taxon>
        <taxon>Galeoidea</taxon>
        <taxon>Orectolobiformes</taxon>
        <taxon>Hemiscylliidae</taxon>
        <taxon>Chiloscyllium</taxon>
    </lineage>
</organism>
<proteinExistence type="predicted"/>
<feature type="non-terminal residue" evidence="1">
    <location>
        <position position="140"/>
    </location>
</feature>
<dbReference type="Gene3D" id="3.90.110.10">
    <property type="entry name" value="Lactate dehydrogenase/glycoside hydrolase, family 4, C-terminal"/>
    <property type="match status" value="1"/>
</dbReference>
<dbReference type="SUPFAM" id="SSF56327">
    <property type="entry name" value="LDH C-terminal domain-like"/>
    <property type="match status" value="1"/>
</dbReference>
<keyword evidence="2" id="KW-1185">Reference proteome</keyword>
<dbReference type="GO" id="GO:0016616">
    <property type="term" value="F:oxidoreductase activity, acting on the CH-OH group of donors, NAD or NADP as acceptor"/>
    <property type="evidence" value="ECO:0007669"/>
    <property type="project" value="InterPro"/>
</dbReference>
<accession>A0A401TA01</accession>
<evidence type="ECO:0000313" key="1">
    <source>
        <dbReference type="EMBL" id="GCC39454.1"/>
    </source>
</evidence>
<name>A0A401TA01_CHIPU</name>
<dbReference type="InterPro" id="IPR015955">
    <property type="entry name" value="Lactate_DH/Glyco_Ohase_4_C"/>
</dbReference>
<comment type="caution">
    <text evidence="1">The sequence shown here is derived from an EMBL/GenBank/DDBJ whole genome shotgun (WGS) entry which is preliminary data.</text>
</comment>